<dbReference type="CDD" id="cd04606">
    <property type="entry name" value="CBS_pair_Mg_transporter"/>
    <property type="match status" value="1"/>
</dbReference>
<evidence type="ECO:0000259" key="2">
    <source>
        <dbReference type="PROSITE" id="PS51371"/>
    </source>
</evidence>
<dbReference type="SUPFAM" id="SSF158791">
    <property type="entry name" value="MgtE N-terminal domain-like"/>
    <property type="match status" value="1"/>
</dbReference>
<protein>
    <submittedName>
        <fullName evidence="3">Mg/Co/Ni transporter MgtE with CBS domain</fullName>
    </submittedName>
</protein>
<dbReference type="InterPro" id="IPR000644">
    <property type="entry name" value="CBS_dom"/>
</dbReference>
<evidence type="ECO:0000256" key="1">
    <source>
        <dbReference type="PROSITE-ProRule" id="PRU00703"/>
    </source>
</evidence>
<dbReference type="RefSeq" id="WP_041974063.1">
    <property type="nucleotide sequence ID" value="NZ_CBXV010000002.1"/>
</dbReference>
<accession>A0A0B6WW94</accession>
<dbReference type="GO" id="GO:0015095">
    <property type="term" value="F:magnesium ion transmembrane transporter activity"/>
    <property type="evidence" value="ECO:0007669"/>
    <property type="project" value="InterPro"/>
</dbReference>
<sequence length="412" mass="46410">MLYLSQILGRPIRDREGERVATIKDVIARLGEDHPPVTGLVARYRRRNFFLPRAQLVELNEQGARLARDVLDLRPFARREGEVLLARDVLDKQLIDVNGKRVVRVNDVLLLEVGGEWRVTGVDISLQGLLRRLAPAGLFATKRPVEVIDWANVGYLATDAATVQLKSSRDKLARLHPVEIARLAQTLSYHQGAEVVESLDDETAAETLEEMPEERQARILGEMDEERAADILEWMSPDEAADVLGDLPEEKAEDLFNRMEIEEQQTVAELLPYADDTAGGLMTTEFVALPKDITVGEAVARLREMAQTPNMIYYLYVVESEDSWKLAGIITLRNLILADPRARLEDVMRKDFQTAHPDQPAREVAQRIAEYNLLALPVVDDDGDILGIVTVDDAMEILLPKGWRQRLPRLFG</sequence>
<dbReference type="PANTHER" id="PTHR43773:SF1">
    <property type="entry name" value="MAGNESIUM TRANSPORTER MGTE"/>
    <property type="match status" value="1"/>
</dbReference>
<evidence type="ECO:0000313" key="4">
    <source>
        <dbReference type="Proteomes" id="UP000031518"/>
    </source>
</evidence>
<evidence type="ECO:0000313" key="3">
    <source>
        <dbReference type="EMBL" id="CDM64539.1"/>
    </source>
</evidence>
<dbReference type="Pfam" id="PF03448">
    <property type="entry name" value="MgtE_N"/>
    <property type="match status" value="1"/>
</dbReference>
<dbReference type="Gene3D" id="1.25.60.10">
    <property type="entry name" value="MgtE N-terminal domain-like"/>
    <property type="match status" value="1"/>
</dbReference>
<dbReference type="InterPro" id="IPR006668">
    <property type="entry name" value="Mg_transptr_MgtE_intracell_dom"/>
</dbReference>
<dbReference type="Pfam" id="PF00571">
    <property type="entry name" value="CBS"/>
    <property type="match status" value="2"/>
</dbReference>
<feature type="domain" description="CBS" evidence="2">
    <location>
        <begin position="282"/>
        <end position="347"/>
    </location>
</feature>
<dbReference type="PROSITE" id="PS51371">
    <property type="entry name" value="CBS"/>
    <property type="match status" value="2"/>
</dbReference>
<dbReference type="SMART" id="SM00116">
    <property type="entry name" value="CBS"/>
    <property type="match status" value="2"/>
</dbReference>
<keyword evidence="4" id="KW-1185">Reference proteome</keyword>
<dbReference type="Gene3D" id="3.10.580.10">
    <property type="entry name" value="CBS-domain"/>
    <property type="match status" value="1"/>
</dbReference>
<dbReference type="PANTHER" id="PTHR43773">
    <property type="entry name" value="MAGNESIUM TRANSPORTER MGTE"/>
    <property type="match status" value="1"/>
</dbReference>
<name>A0A0B6WW94_9BACT</name>
<dbReference type="EMBL" id="CBXV010000002">
    <property type="protein sequence ID" value="CDM64539.1"/>
    <property type="molecule type" value="Genomic_DNA"/>
</dbReference>
<dbReference type="Proteomes" id="UP000031518">
    <property type="component" value="Unassembled WGS sequence"/>
</dbReference>
<organism evidence="3 4">
    <name type="scientific">Pyrinomonas methylaliphatogenes</name>
    <dbReference type="NCBI Taxonomy" id="454194"/>
    <lineage>
        <taxon>Bacteria</taxon>
        <taxon>Pseudomonadati</taxon>
        <taxon>Acidobacteriota</taxon>
        <taxon>Blastocatellia</taxon>
        <taxon>Blastocatellales</taxon>
        <taxon>Pyrinomonadaceae</taxon>
        <taxon>Pyrinomonas</taxon>
    </lineage>
</organism>
<dbReference type="SMART" id="SM00924">
    <property type="entry name" value="MgtE_N"/>
    <property type="match status" value="1"/>
</dbReference>
<dbReference type="InterPro" id="IPR046342">
    <property type="entry name" value="CBS_dom_sf"/>
</dbReference>
<gene>
    <name evidence="3" type="ORF">PYK22_00533</name>
</gene>
<dbReference type="OrthoDB" id="9790355at2"/>
<feature type="domain" description="CBS" evidence="2">
    <location>
        <begin position="348"/>
        <end position="406"/>
    </location>
</feature>
<dbReference type="AlphaFoldDB" id="A0A0B6WW94"/>
<proteinExistence type="predicted"/>
<keyword evidence="1" id="KW-0129">CBS domain</keyword>
<reference evidence="3 4" key="2">
    <citation type="submission" date="2015-01" db="EMBL/GenBank/DDBJ databases">
        <title>Complete genome sequence of Pyrinomonas methylaliphatogenes type strain K22T.</title>
        <authorList>
            <person name="Lee K.C.Y."/>
            <person name="Power J.F."/>
            <person name="Dunfield P.F."/>
            <person name="Morgan X.C."/>
            <person name="Huttenhower C."/>
            <person name="Stott M.B."/>
        </authorList>
    </citation>
    <scope>NUCLEOTIDE SEQUENCE [LARGE SCALE GENOMIC DNA]</scope>
    <source>
        <strain evidence="3 4">K22</strain>
    </source>
</reference>
<dbReference type="STRING" id="454194.PYK22_00533"/>
<dbReference type="InterPro" id="IPR038076">
    <property type="entry name" value="MgtE_N_sf"/>
</dbReference>
<reference evidence="3 4" key="1">
    <citation type="submission" date="2013-12" db="EMBL/GenBank/DDBJ databases">
        <authorList>
            <person name="Stott M."/>
        </authorList>
    </citation>
    <scope>NUCLEOTIDE SEQUENCE [LARGE SCALE GENOMIC DNA]</scope>
    <source>
        <strain evidence="3 4">K22</strain>
    </source>
</reference>
<dbReference type="GO" id="GO:0016020">
    <property type="term" value="C:membrane"/>
    <property type="evidence" value="ECO:0007669"/>
    <property type="project" value="InterPro"/>
</dbReference>
<dbReference type="SUPFAM" id="SSF54631">
    <property type="entry name" value="CBS-domain pair"/>
    <property type="match status" value="1"/>
</dbReference>
<dbReference type="InterPro" id="IPR006669">
    <property type="entry name" value="MgtE_transporter"/>
</dbReference>